<evidence type="ECO:0000256" key="2">
    <source>
        <dbReference type="RuleBase" id="RU363015"/>
    </source>
</evidence>
<accession>A0ABQ3VQJ6</accession>
<dbReference type="Proteomes" id="UP000635565">
    <property type="component" value="Unassembled WGS sequence"/>
</dbReference>
<dbReference type="Pfam" id="PF03641">
    <property type="entry name" value="Lysine_decarbox"/>
    <property type="match status" value="1"/>
</dbReference>
<reference evidence="4 5" key="1">
    <citation type="journal article" date="2021" name="Int. J. Syst. Evol. Microbiol.">
        <title>Reticulibacter mediterranei gen. nov., sp. nov., within the new family Reticulibacteraceae fam. nov., and Ktedonospora formicarum gen. nov., sp. nov., Ktedonobacter robiniae sp. nov., Dictyobacter formicarum sp. nov. and Dictyobacter arantiisoli sp. nov., belonging to the class Ktedonobacteria.</title>
        <authorList>
            <person name="Yabe S."/>
            <person name="Zheng Y."/>
            <person name="Wang C.M."/>
            <person name="Sakai Y."/>
            <person name="Abe K."/>
            <person name="Yokota A."/>
            <person name="Donadio S."/>
            <person name="Cavaletti L."/>
            <person name="Monciardini P."/>
        </authorList>
    </citation>
    <scope>NUCLEOTIDE SEQUENCE [LARGE SCALE GENOMIC DNA]</scope>
    <source>
        <strain evidence="4 5">SOSP1-9</strain>
    </source>
</reference>
<dbReference type="RefSeq" id="WP_201365764.1">
    <property type="nucleotide sequence ID" value="NZ_BNJJ01000022.1"/>
</dbReference>
<dbReference type="EMBL" id="BNJJ01000022">
    <property type="protein sequence ID" value="GHO88145.1"/>
    <property type="molecule type" value="Genomic_DNA"/>
</dbReference>
<gene>
    <name evidence="3" type="ORF">KSZ_61510</name>
    <name evidence="4" type="ORF">KSZ_62710</name>
</gene>
<evidence type="ECO:0000313" key="5">
    <source>
        <dbReference type="Proteomes" id="UP000635565"/>
    </source>
</evidence>
<dbReference type="InterPro" id="IPR005269">
    <property type="entry name" value="LOG"/>
</dbReference>
<protein>
    <recommendedName>
        <fullName evidence="2">Cytokinin riboside 5'-monophosphate phosphoribohydrolase</fullName>
        <ecNumber evidence="2">3.2.2.n1</ecNumber>
    </recommendedName>
</protein>
<dbReference type="InterPro" id="IPR031100">
    <property type="entry name" value="LOG_fam"/>
</dbReference>
<dbReference type="PANTHER" id="PTHR31223">
    <property type="entry name" value="LOG FAMILY PROTEIN YJL055W"/>
    <property type="match status" value="1"/>
</dbReference>
<sequence>MKIIALLRRMRLIHRQAPRFRICVFAGAQSGNNIAYQACARELGRELARHRIGLVYGGARDGMMGLVADNILAHGGEAIGVVPTGLWLPEENHAHLTRLYRVGSMAARKTLMARLADGFVVLPGGQGTLDEFFEFSCLDGLSSAMQKPIVILNVNNFFSPLLHFLNHIHEEGFTSRPLSKNTTVQTSVTEALEHIATRVQAAGVPRVA</sequence>
<evidence type="ECO:0000256" key="1">
    <source>
        <dbReference type="ARBA" id="ARBA00006763"/>
    </source>
</evidence>
<dbReference type="EMBL" id="BNJJ01000022">
    <property type="protein sequence ID" value="GHO88265.1"/>
    <property type="molecule type" value="Genomic_DNA"/>
</dbReference>
<keyword evidence="2" id="KW-0203">Cytokinin biosynthesis</keyword>
<dbReference type="EC" id="3.2.2.n1" evidence="2"/>
<dbReference type="NCBIfam" id="TIGR00730">
    <property type="entry name" value="Rossman fold protein, TIGR00730 family"/>
    <property type="match status" value="1"/>
</dbReference>
<proteinExistence type="inferred from homology"/>
<dbReference type="SUPFAM" id="SSF102405">
    <property type="entry name" value="MCP/YpsA-like"/>
    <property type="match status" value="1"/>
</dbReference>
<evidence type="ECO:0000313" key="4">
    <source>
        <dbReference type="EMBL" id="GHO88265.1"/>
    </source>
</evidence>
<keyword evidence="2" id="KW-0378">Hydrolase</keyword>
<dbReference type="PANTHER" id="PTHR31223:SF70">
    <property type="entry name" value="LOG FAMILY PROTEIN YJL055W"/>
    <property type="match status" value="1"/>
</dbReference>
<organism evidence="4 5">
    <name type="scientific">Dictyobacter formicarum</name>
    <dbReference type="NCBI Taxonomy" id="2778368"/>
    <lineage>
        <taxon>Bacteria</taxon>
        <taxon>Bacillati</taxon>
        <taxon>Chloroflexota</taxon>
        <taxon>Ktedonobacteria</taxon>
        <taxon>Ktedonobacterales</taxon>
        <taxon>Dictyobacteraceae</taxon>
        <taxon>Dictyobacter</taxon>
    </lineage>
</organism>
<evidence type="ECO:0000313" key="3">
    <source>
        <dbReference type="EMBL" id="GHO88145.1"/>
    </source>
</evidence>
<dbReference type="Gene3D" id="3.40.50.450">
    <property type="match status" value="1"/>
</dbReference>
<comment type="similarity">
    <text evidence="1 2">Belongs to the LOG family.</text>
</comment>
<name>A0ABQ3VQJ6_9CHLR</name>
<keyword evidence="5" id="KW-1185">Reference proteome</keyword>
<comment type="caution">
    <text evidence="4">The sequence shown here is derived from an EMBL/GenBank/DDBJ whole genome shotgun (WGS) entry which is preliminary data.</text>
</comment>